<dbReference type="InterPro" id="IPR003594">
    <property type="entry name" value="HATPase_dom"/>
</dbReference>
<evidence type="ECO:0000259" key="2">
    <source>
        <dbReference type="Pfam" id="PF02518"/>
    </source>
</evidence>
<comment type="caution">
    <text evidence="4">The sequence shown here is derived from an EMBL/GenBank/DDBJ whole genome shotgun (WGS) entry which is preliminary data.</text>
</comment>
<accession>A0A927U539</accession>
<dbReference type="Pfam" id="PF06580">
    <property type="entry name" value="His_kinase"/>
    <property type="match status" value="1"/>
</dbReference>
<reference evidence="4" key="1">
    <citation type="submission" date="2019-04" db="EMBL/GenBank/DDBJ databases">
        <title>Evolution of Biomass-Degrading Anaerobic Consortia Revealed by Metagenomics.</title>
        <authorList>
            <person name="Peng X."/>
        </authorList>
    </citation>
    <scope>NUCLEOTIDE SEQUENCE</scope>
    <source>
        <strain evidence="4">SIG311</strain>
    </source>
</reference>
<dbReference type="InterPro" id="IPR010559">
    <property type="entry name" value="Sig_transdc_His_kin_internal"/>
</dbReference>
<dbReference type="Proteomes" id="UP000766246">
    <property type="component" value="Unassembled WGS sequence"/>
</dbReference>
<dbReference type="SUPFAM" id="SSF55874">
    <property type="entry name" value="ATPase domain of HSP90 chaperone/DNA topoisomerase II/histidine kinase"/>
    <property type="match status" value="1"/>
</dbReference>
<proteinExistence type="predicted"/>
<dbReference type="InterPro" id="IPR050640">
    <property type="entry name" value="Bact_2-comp_sensor_kinase"/>
</dbReference>
<dbReference type="AlphaFoldDB" id="A0A927U539"/>
<feature type="domain" description="Histidine kinase/HSP90-like ATPase" evidence="2">
    <location>
        <begin position="132"/>
        <end position="222"/>
    </location>
</feature>
<protein>
    <recommendedName>
        <fullName evidence="6">Histidine kinase domain-containing protein</fullName>
    </recommendedName>
</protein>
<dbReference type="PANTHER" id="PTHR34220:SF7">
    <property type="entry name" value="SENSOR HISTIDINE KINASE YPDA"/>
    <property type="match status" value="1"/>
</dbReference>
<evidence type="ECO:0008006" key="6">
    <source>
        <dbReference type="Google" id="ProtNLM"/>
    </source>
</evidence>
<sequence>MKIKDLFNVNNQIDEIESLREELRKKDKEIEILKTQVMQNQIRPHFIFNSLLAIKQLCIEDPKVAAEAVQNFAGYLRTNLEAMTEMECVPFETELECIKQYVALERADMSQRFSVIYDIRYMDFELPLLSVQPSVENAIRHGVANMGSDGEIIIATAKEGENVIVTVSDNGSGFSSMTPQQENHRSLGIKNVKERLKLMRGGDMAIAHTGRGTIVRFTIPLGNEVDK</sequence>
<evidence type="ECO:0000259" key="3">
    <source>
        <dbReference type="Pfam" id="PF06580"/>
    </source>
</evidence>
<dbReference type="InterPro" id="IPR036890">
    <property type="entry name" value="HATPase_C_sf"/>
</dbReference>
<evidence type="ECO:0000313" key="5">
    <source>
        <dbReference type="Proteomes" id="UP000766246"/>
    </source>
</evidence>
<dbReference type="Gene3D" id="3.30.565.10">
    <property type="entry name" value="Histidine kinase-like ATPase, C-terminal domain"/>
    <property type="match status" value="1"/>
</dbReference>
<feature type="domain" description="Signal transduction histidine kinase internal region" evidence="3">
    <location>
        <begin position="35"/>
        <end position="113"/>
    </location>
</feature>
<evidence type="ECO:0000256" key="1">
    <source>
        <dbReference type="SAM" id="Coils"/>
    </source>
</evidence>
<dbReference type="Pfam" id="PF02518">
    <property type="entry name" value="HATPase_c"/>
    <property type="match status" value="1"/>
</dbReference>
<keyword evidence="1" id="KW-0175">Coiled coil</keyword>
<dbReference type="GO" id="GO:0000155">
    <property type="term" value="F:phosphorelay sensor kinase activity"/>
    <property type="evidence" value="ECO:0007669"/>
    <property type="project" value="InterPro"/>
</dbReference>
<dbReference type="PANTHER" id="PTHR34220">
    <property type="entry name" value="SENSOR HISTIDINE KINASE YPDA"/>
    <property type="match status" value="1"/>
</dbReference>
<dbReference type="GO" id="GO:0016020">
    <property type="term" value="C:membrane"/>
    <property type="evidence" value="ECO:0007669"/>
    <property type="project" value="InterPro"/>
</dbReference>
<organism evidence="4 5">
    <name type="scientific">Pseudobutyrivibrio ruminis</name>
    <dbReference type="NCBI Taxonomy" id="46206"/>
    <lineage>
        <taxon>Bacteria</taxon>
        <taxon>Bacillati</taxon>
        <taxon>Bacillota</taxon>
        <taxon>Clostridia</taxon>
        <taxon>Lachnospirales</taxon>
        <taxon>Lachnospiraceae</taxon>
        <taxon>Pseudobutyrivibrio</taxon>
    </lineage>
</organism>
<dbReference type="EMBL" id="SVER01000001">
    <property type="protein sequence ID" value="MBE5918215.1"/>
    <property type="molecule type" value="Genomic_DNA"/>
</dbReference>
<name>A0A927U539_9FIRM</name>
<gene>
    <name evidence="4" type="ORF">E7272_00070</name>
</gene>
<evidence type="ECO:0000313" key="4">
    <source>
        <dbReference type="EMBL" id="MBE5918215.1"/>
    </source>
</evidence>
<feature type="coiled-coil region" evidence="1">
    <location>
        <begin position="6"/>
        <end position="36"/>
    </location>
</feature>